<evidence type="ECO:0000313" key="2">
    <source>
        <dbReference type="Proteomes" id="UP001211006"/>
    </source>
</evidence>
<protein>
    <submittedName>
        <fullName evidence="1">Uncharacterized protein</fullName>
    </submittedName>
</protein>
<gene>
    <name evidence="1" type="ORF">PND83_06490</name>
</gene>
<evidence type="ECO:0000313" key="1">
    <source>
        <dbReference type="EMBL" id="MDB7905618.1"/>
    </source>
</evidence>
<comment type="caution">
    <text evidence="1">The sequence shown here is derived from an EMBL/GenBank/DDBJ whole genome shotgun (WGS) entry which is preliminary data.</text>
</comment>
<name>A0AAW6BXF8_FLAPL</name>
<proteinExistence type="predicted"/>
<organism evidence="1 2">
    <name type="scientific">Flavonifractor plautii</name>
    <name type="common">Fusobacterium plautii</name>
    <dbReference type="NCBI Taxonomy" id="292800"/>
    <lineage>
        <taxon>Bacteria</taxon>
        <taxon>Bacillati</taxon>
        <taxon>Bacillota</taxon>
        <taxon>Clostridia</taxon>
        <taxon>Eubacteriales</taxon>
        <taxon>Oscillospiraceae</taxon>
        <taxon>Flavonifractor</taxon>
    </lineage>
</organism>
<sequence>MELTLEERVAALERKLSAREAAEEPTEYYTMKYSGEEIDELLDKVAAM</sequence>
<reference evidence="1" key="1">
    <citation type="submission" date="2023-01" db="EMBL/GenBank/DDBJ databases">
        <title>Human gut microbiome strain richness.</title>
        <authorList>
            <person name="Chen-Liaw A."/>
        </authorList>
    </citation>
    <scope>NUCLEOTIDE SEQUENCE</scope>
    <source>
        <strain evidence="1">2225st1_A6_2225SCRN_200828</strain>
    </source>
</reference>
<dbReference type="Proteomes" id="UP001211006">
    <property type="component" value="Unassembled WGS sequence"/>
</dbReference>
<dbReference type="EMBL" id="JAQLWO010000005">
    <property type="protein sequence ID" value="MDB7905618.1"/>
    <property type="molecule type" value="Genomic_DNA"/>
</dbReference>
<accession>A0AAW6BXF8</accession>
<dbReference type="AlphaFoldDB" id="A0AAW6BXF8"/>
<dbReference type="RefSeq" id="WP_155857040.1">
    <property type="nucleotide sequence ID" value="NZ_BAABZG010000001.1"/>
</dbReference>